<dbReference type="RefSeq" id="WP_148648953.1">
    <property type="nucleotide sequence ID" value="NZ_CP011131.1"/>
</dbReference>
<sequence>MPRRWTSWIVASIAMFALTAARYPTELDRPVLAGVASFSFSDRRRPVQLESAFESKFITKCSFYAIRIGGQDIAPEPASVVRSALVERFADKLAGRSVELADFVVHLNTAAGYRAMQGRLVTGYLADKLNDQDKTGCADDDTLGSYRMSEIGSRKAPIIVVINLRIDGRPFHARAIAAYEATGSGQGLVMPPGKKARDDERALWNRTVSAVVAQALARLGDAIDTGLFGAPAAPAPAQPAVLTPTPVESPAGF</sequence>
<name>A0ABY3X9A3_9GAMM</name>
<evidence type="ECO:0000313" key="2">
    <source>
        <dbReference type="Proteomes" id="UP000829194"/>
    </source>
</evidence>
<reference evidence="1 2" key="1">
    <citation type="submission" date="2022-03" db="EMBL/GenBank/DDBJ databases">
        <title>Complete genome sequence of Lysobacter capsici VKM B-2533 and Lysobacter gummosus 10.1.1, promising sources of lytic agents.</title>
        <authorList>
            <person name="Tarlachkov S.V."/>
            <person name="Kudryakova I.V."/>
            <person name="Afoshin A.S."/>
            <person name="Leontyevskaya E.A."/>
            <person name="Leontyevskaya N.V."/>
        </authorList>
    </citation>
    <scope>NUCLEOTIDE SEQUENCE [LARGE SCALE GENOMIC DNA]</scope>
    <source>
        <strain evidence="1 2">10.1.1</strain>
    </source>
</reference>
<evidence type="ECO:0008006" key="3">
    <source>
        <dbReference type="Google" id="ProtNLM"/>
    </source>
</evidence>
<keyword evidence="2" id="KW-1185">Reference proteome</keyword>
<evidence type="ECO:0000313" key="1">
    <source>
        <dbReference type="EMBL" id="UNP28059.1"/>
    </source>
</evidence>
<gene>
    <name evidence="1" type="ORF">MOV92_16330</name>
</gene>
<dbReference type="Proteomes" id="UP000829194">
    <property type="component" value="Chromosome"/>
</dbReference>
<accession>A0ABY3X9A3</accession>
<dbReference type="EMBL" id="CP093547">
    <property type="protein sequence ID" value="UNP28059.1"/>
    <property type="molecule type" value="Genomic_DNA"/>
</dbReference>
<protein>
    <recommendedName>
        <fullName evidence="3">Secreted protein</fullName>
    </recommendedName>
</protein>
<proteinExistence type="predicted"/>
<organism evidence="1 2">
    <name type="scientific">Lysobacter gummosus</name>
    <dbReference type="NCBI Taxonomy" id="262324"/>
    <lineage>
        <taxon>Bacteria</taxon>
        <taxon>Pseudomonadati</taxon>
        <taxon>Pseudomonadota</taxon>
        <taxon>Gammaproteobacteria</taxon>
        <taxon>Lysobacterales</taxon>
        <taxon>Lysobacteraceae</taxon>
        <taxon>Lysobacter</taxon>
    </lineage>
</organism>